<gene>
    <name evidence="1" type="ORF">BGZ96_012066</name>
</gene>
<evidence type="ECO:0000313" key="2">
    <source>
        <dbReference type="Proteomes" id="UP001194696"/>
    </source>
</evidence>
<organism evidence="1 2">
    <name type="scientific">Linnemannia gamsii</name>
    <dbReference type="NCBI Taxonomy" id="64522"/>
    <lineage>
        <taxon>Eukaryota</taxon>
        <taxon>Fungi</taxon>
        <taxon>Fungi incertae sedis</taxon>
        <taxon>Mucoromycota</taxon>
        <taxon>Mortierellomycotina</taxon>
        <taxon>Mortierellomycetes</taxon>
        <taxon>Mortierellales</taxon>
        <taxon>Mortierellaceae</taxon>
        <taxon>Linnemannia</taxon>
    </lineage>
</organism>
<keyword evidence="2" id="KW-1185">Reference proteome</keyword>
<name>A0ABQ7KBK2_9FUNG</name>
<dbReference type="Proteomes" id="UP001194696">
    <property type="component" value="Unassembled WGS sequence"/>
</dbReference>
<dbReference type="Gene3D" id="3.80.10.10">
    <property type="entry name" value="Ribonuclease Inhibitor"/>
    <property type="match status" value="1"/>
</dbReference>
<dbReference type="EMBL" id="JAAAIM010000089">
    <property type="protein sequence ID" value="KAG0295293.1"/>
    <property type="molecule type" value="Genomic_DNA"/>
</dbReference>
<sequence length="342" mass="40031">MFLCCAPSLRTLCYEMTENDDYWSYGVTDESRERKPGQLHSWEIYGDEEDEDEEEELRMLISRQQQEPMNSLTSLKVWSNSEREVTEDELRDMLALCPNLTNSVFSPIYPVQNPQQLAQDIAQRLCPKLTTLEKLQFSGYSVNWELTFRILEGLPEQQVQIFHYLEWSFFMPGVYIDDIGSIFQRQSRTLRELRLVGCQNINSKVMQVILVECVALEQLEVQFRTELEPNQQYLCIELEDAVEFPWGCTRIWDLDLTIAIPDEPFHHLANGEIPYYDRPSPILLSAAETAQFQSLEAFYRQLGTITELKCMDLKATQRDLAQCLLRFGVTRFRGCCILERKR</sequence>
<comment type="caution">
    <text evidence="1">The sequence shown here is derived from an EMBL/GenBank/DDBJ whole genome shotgun (WGS) entry which is preliminary data.</text>
</comment>
<reference evidence="1 2" key="1">
    <citation type="journal article" date="2020" name="Fungal Divers.">
        <title>Resolving the Mortierellaceae phylogeny through synthesis of multi-gene phylogenetics and phylogenomics.</title>
        <authorList>
            <person name="Vandepol N."/>
            <person name="Liber J."/>
            <person name="Desiro A."/>
            <person name="Na H."/>
            <person name="Kennedy M."/>
            <person name="Barry K."/>
            <person name="Grigoriev I.V."/>
            <person name="Miller A.N."/>
            <person name="O'Donnell K."/>
            <person name="Stajich J.E."/>
            <person name="Bonito G."/>
        </authorList>
    </citation>
    <scope>NUCLEOTIDE SEQUENCE [LARGE SCALE GENOMIC DNA]</scope>
    <source>
        <strain evidence="1 2">AD045</strain>
    </source>
</reference>
<dbReference type="InterPro" id="IPR032675">
    <property type="entry name" value="LRR_dom_sf"/>
</dbReference>
<evidence type="ECO:0000313" key="1">
    <source>
        <dbReference type="EMBL" id="KAG0295293.1"/>
    </source>
</evidence>
<dbReference type="SUPFAM" id="SSF52047">
    <property type="entry name" value="RNI-like"/>
    <property type="match status" value="1"/>
</dbReference>
<proteinExistence type="predicted"/>
<accession>A0ABQ7KBK2</accession>
<protein>
    <submittedName>
        <fullName evidence="1">Uncharacterized protein</fullName>
    </submittedName>
</protein>